<comment type="caution">
    <text evidence="1">The sequence shown here is derived from an EMBL/GenBank/DDBJ whole genome shotgun (WGS) entry which is preliminary data.</text>
</comment>
<gene>
    <name evidence="1" type="ORF">G3M58_63600</name>
</gene>
<reference evidence="1" key="1">
    <citation type="submission" date="2020-01" db="EMBL/GenBank/DDBJ databases">
        <title>Insect and environment-associated Actinomycetes.</title>
        <authorList>
            <person name="Currrie C."/>
            <person name="Chevrette M."/>
            <person name="Carlson C."/>
            <person name="Stubbendieck R."/>
            <person name="Wendt-Pienkowski E."/>
        </authorList>
    </citation>
    <scope>NUCLEOTIDE SEQUENCE</scope>
    <source>
        <strain evidence="1">SID7499</strain>
    </source>
</reference>
<sequence>MELLVGCGCLLPGWPGNAFERLAGLPAAAQGPSRRCRGRPAAAPRGVRTAPPRFRHLRDTNSLDEDAAERPLRANAASEAALNAAAAQVGYILVDDIRDAAHRLIDDLYALSGGIFDGATSSLSQLHDQTMEVHDAIGARVRAIYAGKFG</sequence>
<name>A0A6G3XHH5_9ACTN</name>
<proteinExistence type="predicted"/>
<organism evidence="1">
    <name type="scientific">Streptomyces sp. SID7499</name>
    <dbReference type="NCBI Taxonomy" id="2706086"/>
    <lineage>
        <taxon>Bacteria</taxon>
        <taxon>Bacillati</taxon>
        <taxon>Actinomycetota</taxon>
        <taxon>Actinomycetes</taxon>
        <taxon>Kitasatosporales</taxon>
        <taxon>Streptomycetaceae</taxon>
        <taxon>Streptomyces</taxon>
    </lineage>
</organism>
<protein>
    <submittedName>
        <fullName evidence="1">Uncharacterized protein</fullName>
    </submittedName>
</protein>
<dbReference type="AlphaFoldDB" id="A0A6G3XHH5"/>
<evidence type="ECO:0000313" key="1">
    <source>
        <dbReference type="EMBL" id="NEE17246.1"/>
    </source>
</evidence>
<dbReference type="EMBL" id="JAAGMN010006706">
    <property type="protein sequence ID" value="NEE17246.1"/>
    <property type="molecule type" value="Genomic_DNA"/>
</dbReference>
<accession>A0A6G3XHH5</accession>